<name>A0A1H3EGP8_9BURK</name>
<protein>
    <recommendedName>
        <fullName evidence="1">diguanylate cyclase</fullName>
        <ecNumber evidence="1">2.7.7.65</ecNumber>
    </recommendedName>
</protein>
<dbReference type="Proteomes" id="UP000183417">
    <property type="component" value="Unassembled WGS sequence"/>
</dbReference>
<keyword evidence="4" id="KW-0812">Transmembrane</keyword>
<dbReference type="RefSeq" id="WP_074920613.1">
    <property type="nucleotide sequence ID" value="NZ_CP141274.1"/>
</dbReference>
<keyword evidence="4" id="KW-0472">Membrane</keyword>
<dbReference type="InterPro" id="IPR043128">
    <property type="entry name" value="Rev_trsase/Diguanyl_cyclase"/>
</dbReference>
<organism evidence="6 7">
    <name type="scientific">Delftia lacustris</name>
    <dbReference type="NCBI Taxonomy" id="558537"/>
    <lineage>
        <taxon>Bacteria</taxon>
        <taxon>Pseudomonadati</taxon>
        <taxon>Pseudomonadota</taxon>
        <taxon>Betaproteobacteria</taxon>
        <taxon>Burkholderiales</taxon>
        <taxon>Comamonadaceae</taxon>
        <taxon>Delftia</taxon>
    </lineage>
</organism>
<gene>
    <name evidence="6" type="ORF">SAMN05421547_101200</name>
</gene>
<proteinExistence type="predicted"/>
<keyword evidence="4" id="KW-1133">Transmembrane helix</keyword>
<dbReference type="InterPro" id="IPR000160">
    <property type="entry name" value="GGDEF_dom"/>
</dbReference>
<accession>A0A1H3EGP8</accession>
<dbReference type="Gene3D" id="3.30.70.270">
    <property type="match status" value="1"/>
</dbReference>
<dbReference type="PANTHER" id="PTHR45138">
    <property type="entry name" value="REGULATORY COMPONENTS OF SENSORY TRANSDUCTION SYSTEM"/>
    <property type="match status" value="1"/>
</dbReference>
<evidence type="ECO:0000256" key="4">
    <source>
        <dbReference type="SAM" id="Phobius"/>
    </source>
</evidence>
<dbReference type="FunFam" id="3.30.70.270:FF:000001">
    <property type="entry name" value="Diguanylate cyclase domain protein"/>
    <property type="match status" value="1"/>
</dbReference>
<feature type="compositionally biased region" description="Low complexity" evidence="3">
    <location>
        <begin position="394"/>
        <end position="405"/>
    </location>
</feature>
<dbReference type="GO" id="GO:0052621">
    <property type="term" value="F:diguanylate cyclase activity"/>
    <property type="evidence" value="ECO:0007669"/>
    <property type="project" value="UniProtKB-EC"/>
</dbReference>
<dbReference type="EMBL" id="FNPE01000001">
    <property type="protein sequence ID" value="SDX77871.1"/>
    <property type="molecule type" value="Genomic_DNA"/>
</dbReference>
<evidence type="ECO:0000256" key="3">
    <source>
        <dbReference type="SAM" id="MobiDB-lite"/>
    </source>
</evidence>
<feature type="transmembrane region" description="Helical" evidence="4">
    <location>
        <begin position="101"/>
        <end position="125"/>
    </location>
</feature>
<dbReference type="InterPro" id="IPR029787">
    <property type="entry name" value="Nucleotide_cyclase"/>
</dbReference>
<evidence type="ECO:0000313" key="6">
    <source>
        <dbReference type="EMBL" id="SDX77871.1"/>
    </source>
</evidence>
<dbReference type="GO" id="GO:1902201">
    <property type="term" value="P:negative regulation of bacterial-type flagellum-dependent cell motility"/>
    <property type="evidence" value="ECO:0007669"/>
    <property type="project" value="TreeGrafter"/>
</dbReference>
<feature type="transmembrane region" description="Helical" evidence="4">
    <location>
        <begin position="161"/>
        <end position="186"/>
    </location>
</feature>
<dbReference type="AlphaFoldDB" id="A0A1H3EGP8"/>
<evidence type="ECO:0000313" key="7">
    <source>
        <dbReference type="Proteomes" id="UP000183417"/>
    </source>
</evidence>
<dbReference type="EC" id="2.7.7.65" evidence="1"/>
<dbReference type="PROSITE" id="PS50887">
    <property type="entry name" value="GGDEF"/>
    <property type="match status" value="1"/>
</dbReference>
<reference evidence="6 7" key="1">
    <citation type="submission" date="2016-10" db="EMBL/GenBank/DDBJ databases">
        <authorList>
            <person name="de Groot N.N."/>
        </authorList>
    </citation>
    <scope>NUCLEOTIDE SEQUENCE [LARGE SCALE GENOMIC DNA]</scope>
    <source>
        <strain evidence="6 7">LMG 24775</strain>
    </source>
</reference>
<feature type="domain" description="GGDEF" evidence="5">
    <location>
        <begin position="260"/>
        <end position="392"/>
    </location>
</feature>
<evidence type="ECO:0000259" key="5">
    <source>
        <dbReference type="PROSITE" id="PS50887"/>
    </source>
</evidence>
<feature type="transmembrane region" description="Helical" evidence="4">
    <location>
        <begin position="43"/>
        <end position="60"/>
    </location>
</feature>
<dbReference type="Pfam" id="PF00990">
    <property type="entry name" value="GGDEF"/>
    <property type="match status" value="1"/>
</dbReference>
<feature type="transmembrane region" description="Helical" evidence="4">
    <location>
        <begin position="12"/>
        <end position="31"/>
    </location>
</feature>
<dbReference type="GO" id="GO:0043709">
    <property type="term" value="P:cell adhesion involved in single-species biofilm formation"/>
    <property type="evidence" value="ECO:0007669"/>
    <property type="project" value="TreeGrafter"/>
</dbReference>
<evidence type="ECO:0000256" key="2">
    <source>
        <dbReference type="ARBA" id="ARBA00034247"/>
    </source>
</evidence>
<dbReference type="PANTHER" id="PTHR45138:SF9">
    <property type="entry name" value="DIGUANYLATE CYCLASE DGCM-RELATED"/>
    <property type="match status" value="1"/>
</dbReference>
<dbReference type="SUPFAM" id="SSF55073">
    <property type="entry name" value="Nucleotide cyclase"/>
    <property type="match status" value="1"/>
</dbReference>
<dbReference type="GeneID" id="94695009"/>
<feature type="region of interest" description="Disordered" evidence="3">
    <location>
        <begin position="393"/>
        <end position="427"/>
    </location>
</feature>
<sequence length="427" mass="46589">MPSTLPTLDFFSMTSVVALNMMAMSAALPLAMGRRVSGAARHAQHFFLIQAGAWIFILIASRLPQGLLSRELLSLGAAACAASAQWQMARALREWLGPRPPWLECGLIALCFLGPLGFTLLLPHLSLRTGWFSAAHGLSLLALAGLCLAPRRPVARSWRYLMCGVAVFMGLVLLVRSYLALATPFLPSFTADSGANQIFALLVTLSSTLLMVAVLVAWRDETNQQLRDMALQDMLTGLPNRRALLERAPAMLAHAQRHRQALALVMLDLDHFKHVNDEYGHATGDRTLCLFARLLQQQLRSDEIAARWGGEEFCLLLYTTDDGVDTLCTRLQSALLQASTQTLGFEVRFSAGCAHAPQVWDGLRLEMLLPAADAALYAAKRRGRDCWTQVRLSPPQQQACADAPAVSETSETPDAPARPALAAKPAR</sequence>
<dbReference type="GO" id="GO:0005886">
    <property type="term" value="C:plasma membrane"/>
    <property type="evidence" value="ECO:0007669"/>
    <property type="project" value="TreeGrafter"/>
</dbReference>
<feature type="compositionally biased region" description="Low complexity" evidence="3">
    <location>
        <begin position="413"/>
        <end position="427"/>
    </location>
</feature>
<dbReference type="NCBIfam" id="TIGR00254">
    <property type="entry name" value="GGDEF"/>
    <property type="match status" value="1"/>
</dbReference>
<evidence type="ECO:0000256" key="1">
    <source>
        <dbReference type="ARBA" id="ARBA00012528"/>
    </source>
</evidence>
<dbReference type="CDD" id="cd01949">
    <property type="entry name" value="GGDEF"/>
    <property type="match status" value="1"/>
</dbReference>
<dbReference type="SMART" id="SM00267">
    <property type="entry name" value="GGDEF"/>
    <property type="match status" value="1"/>
</dbReference>
<feature type="transmembrane region" description="Helical" evidence="4">
    <location>
        <begin position="198"/>
        <end position="218"/>
    </location>
</feature>
<dbReference type="InterPro" id="IPR050469">
    <property type="entry name" value="Diguanylate_Cyclase"/>
</dbReference>
<comment type="catalytic activity">
    <reaction evidence="2">
        <text>2 GTP = 3',3'-c-di-GMP + 2 diphosphate</text>
        <dbReference type="Rhea" id="RHEA:24898"/>
        <dbReference type="ChEBI" id="CHEBI:33019"/>
        <dbReference type="ChEBI" id="CHEBI:37565"/>
        <dbReference type="ChEBI" id="CHEBI:58805"/>
        <dbReference type="EC" id="2.7.7.65"/>
    </reaction>
</comment>